<dbReference type="PANTHER" id="PTHR24220:SF685">
    <property type="entry name" value="ABC TRANSPORTER RELATED"/>
    <property type="match status" value="1"/>
</dbReference>
<keyword evidence="5" id="KW-1185">Reference proteome</keyword>
<dbReference type="PROSITE" id="PS00211">
    <property type="entry name" value="ABC_TRANSPORTER_1"/>
    <property type="match status" value="1"/>
</dbReference>
<dbReference type="InterPro" id="IPR003593">
    <property type="entry name" value="AAA+_ATPase"/>
</dbReference>
<dbReference type="HOGENOM" id="CLU_000604_1_22_11"/>
<evidence type="ECO:0000256" key="1">
    <source>
        <dbReference type="ARBA" id="ARBA00022448"/>
    </source>
</evidence>
<name>A0A0F6R025_9CORY</name>
<dbReference type="PATRIC" id="fig|161896.4.peg.2208"/>
<gene>
    <name evidence="4" type="ORF">UL81_11320</name>
</gene>
<dbReference type="STRING" id="161896.UL81_11320"/>
<dbReference type="GO" id="GO:0016887">
    <property type="term" value="F:ATP hydrolysis activity"/>
    <property type="evidence" value="ECO:0007669"/>
    <property type="project" value="InterPro"/>
</dbReference>
<reference evidence="4 5" key="1">
    <citation type="journal article" date="2015" name="Genome Announc.">
        <title>Complete Genome Sequence of Corynebacterium camporealensis DSM 44610, Isolated from the Milk of a Manchega Sheep with Subclinical Mastitis.</title>
        <authorList>
            <person name="Ruckert C."/>
            <person name="Albersmeier A."/>
            <person name="Winkler A."/>
            <person name="Tauch A."/>
        </authorList>
    </citation>
    <scope>NUCLEOTIDE SEQUENCE [LARGE SCALE GENOMIC DNA]</scope>
    <source>
        <strain evidence="4 5">DSM 44610</strain>
    </source>
</reference>
<keyword evidence="3" id="KW-0067">ATP-binding</keyword>
<dbReference type="KEGG" id="ccj:UL81_11320"/>
<dbReference type="CDD" id="cd03255">
    <property type="entry name" value="ABC_MJ0796_LolCDE_FtsE"/>
    <property type="match status" value="1"/>
</dbReference>
<dbReference type="GO" id="GO:0022857">
    <property type="term" value="F:transmembrane transporter activity"/>
    <property type="evidence" value="ECO:0007669"/>
    <property type="project" value="TreeGrafter"/>
</dbReference>
<dbReference type="Proteomes" id="UP000033566">
    <property type="component" value="Chromosome"/>
</dbReference>
<keyword evidence="1" id="KW-0813">Transport</keyword>
<dbReference type="EMBL" id="CP011311">
    <property type="protein sequence ID" value="AKE40193.1"/>
    <property type="molecule type" value="Genomic_DNA"/>
</dbReference>
<dbReference type="GO" id="GO:0005524">
    <property type="term" value="F:ATP binding"/>
    <property type="evidence" value="ECO:0007669"/>
    <property type="project" value="UniProtKB-KW"/>
</dbReference>
<dbReference type="InterPro" id="IPR017911">
    <property type="entry name" value="MacB-like_ATP-bd"/>
</dbReference>
<dbReference type="RefSeq" id="WP_035106171.1">
    <property type="nucleotide sequence ID" value="NZ_CP011311.1"/>
</dbReference>
<evidence type="ECO:0000313" key="5">
    <source>
        <dbReference type="Proteomes" id="UP000033566"/>
    </source>
</evidence>
<proteinExistence type="predicted"/>
<evidence type="ECO:0000313" key="4">
    <source>
        <dbReference type="EMBL" id="AKE40193.1"/>
    </source>
</evidence>
<dbReference type="Gene3D" id="3.40.50.300">
    <property type="entry name" value="P-loop containing nucleotide triphosphate hydrolases"/>
    <property type="match status" value="1"/>
</dbReference>
<accession>A0A0F6R025</accession>
<dbReference type="PROSITE" id="PS50893">
    <property type="entry name" value="ABC_TRANSPORTER_2"/>
    <property type="match status" value="1"/>
</dbReference>
<sequence length="226" mass="24098">MLNIQNVTVDFPDGTGTVRALDHATLRAEKGQLLAITGASGSGKSTLLSVAAGLIEPTEGHVELDGVDLYAGSKAERSQLRLEKIGLIFQQANLLGSLNARDQLLVMDHMRGRTPRRDRAEELLSFVGLAGMGDRHTGQLSGGQCQRVNIARALMGAPTLLLADEPTSALDSTLSAEIMELLRSVTEEFGTATAVVTHDLEQLSYADAVAEVADGKVHMKELHAME</sequence>
<evidence type="ECO:0000256" key="2">
    <source>
        <dbReference type="ARBA" id="ARBA00022741"/>
    </source>
</evidence>
<dbReference type="SMART" id="SM00382">
    <property type="entry name" value="AAA"/>
    <property type="match status" value="1"/>
</dbReference>
<dbReference type="GO" id="GO:0005886">
    <property type="term" value="C:plasma membrane"/>
    <property type="evidence" value="ECO:0007669"/>
    <property type="project" value="TreeGrafter"/>
</dbReference>
<dbReference type="InterPro" id="IPR027417">
    <property type="entry name" value="P-loop_NTPase"/>
</dbReference>
<keyword evidence="2" id="KW-0547">Nucleotide-binding</keyword>
<dbReference type="Pfam" id="PF00005">
    <property type="entry name" value="ABC_tran"/>
    <property type="match status" value="1"/>
</dbReference>
<dbReference type="SUPFAM" id="SSF52540">
    <property type="entry name" value="P-loop containing nucleoside triphosphate hydrolases"/>
    <property type="match status" value="1"/>
</dbReference>
<dbReference type="InterPro" id="IPR003439">
    <property type="entry name" value="ABC_transporter-like_ATP-bd"/>
</dbReference>
<dbReference type="OrthoDB" id="9802264at2"/>
<dbReference type="InterPro" id="IPR017871">
    <property type="entry name" value="ABC_transporter-like_CS"/>
</dbReference>
<organism evidence="4 5">
    <name type="scientific">Corynebacterium camporealensis</name>
    <dbReference type="NCBI Taxonomy" id="161896"/>
    <lineage>
        <taxon>Bacteria</taxon>
        <taxon>Bacillati</taxon>
        <taxon>Actinomycetota</taxon>
        <taxon>Actinomycetes</taxon>
        <taxon>Mycobacteriales</taxon>
        <taxon>Corynebacteriaceae</taxon>
        <taxon>Corynebacterium</taxon>
    </lineage>
</organism>
<dbReference type="InterPro" id="IPR015854">
    <property type="entry name" value="ABC_transpr_LolD-like"/>
</dbReference>
<dbReference type="AlphaFoldDB" id="A0A0F6R025"/>
<dbReference type="PANTHER" id="PTHR24220">
    <property type="entry name" value="IMPORT ATP-BINDING PROTEIN"/>
    <property type="match status" value="1"/>
</dbReference>
<evidence type="ECO:0000256" key="3">
    <source>
        <dbReference type="ARBA" id="ARBA00022840"/>
    </source>
</evidence>
<protein>
    <submittedName>
        <fullName evidence="4">ABC-type antimicrobial peptide transport system, ATPase component</fullName>
    </submittedName>
</protein>